<reference evidence="3 4" key="1">
    <citation type="submission" date="2019-06" db="EMBL/GenBank/DDBJ databases">
        <title>Sequencing the genomes of 1000 actinobacteria strains.</title>
        <authorList>
            <person name="Klenk H.-P."/>
        </authorList>
    </citation>
    <scope>NUCLEOTIDE SEQUENCE [LARGE SCALE GENOMIC DNA]</scope>
    <source>
        <strain evidence="3 4">DSM 42059</strain>
    </source>
</reference>
<feature type="region of interest" description="Disordered" evidence="1">
    <location>
        <begin position="417"/>
        <end position="447"/>
    </location>
</feature>
<proteinExistence type="predicted"/>
<sequence length="491" mass="53033">MDSMLFSGLGSMSRAARKSWLADRQGRSDGLQGLSVDGKSLRGAARANGRRIHLLAACHHADGLVLAEMDVGEKTNEITRFQPLLDTLPDLSSTVVTSDAMHTQYDHATYLRGRDAHHIVIVKRNTKRLCKQLKSLPWKQIPLQDRTRTTGHGRSETRRLKVCTVNNLLFPGARQAAQIVRRRVHCTTEKISLKTVYAVTSLAAQQAPPAQLAQLACGHWTIEALHHVRDVTFTEDASQLRTGIAPRAMATSRNLRSEPSASPTSATSPPDSPGPNPRPRPSRPRMIKKDEARLHRSPAPSRSTITCPAASGAAFLAMLQTCSRASARAARVAVWAFGPAVARVSMRRETVGSEATGPNTAGSAHNIPTSARQSPPSATASATSSRIFPGSCTARGRCHGASAADITWSSPALRTVSTSSTAPAWDTTPRPPPSMRTRGTTRYSSSPGKCLRLWQEQGPRQSSFLLVRGAFRLPDHPSDSPLRESARLTCG</sequence>
<evidence type="ECO:0000313" key="3">
    <source>
        <dbReference type="EMBL" id="TWG07306.1"/>
    </source>
</evidence>
<gene>
    <name evidence="3" type="ORF">FHX80_115811</name>
</gene>
<dbReference type="EMBL" id="VIWW01000001">
    <property type="protein sequence ID" value="TWG07306.1"/>
    <property type="molecule type" value="Genomic_DNA"/>
</dbReference>
<dbReference type="InterPro" id="IPR002559">
    <property type="entry name" value="Transposase_11"/>
</dbReference>
<dbReference type="GO" id="GO:0004803">
    <property type="term" value="F:transposase activity"/>
    <property type="evidence" value="ECO:0007669"/>
    <property type="project" value="InterPro"/>
</dbReference>
<dbReference type="InterPro" id="IPR051698">
    <property type="entry name" value="Transposase_11-like"/>
</dbReference>
<feature type="compositionally biased region" description="Pro residues" evidence="1">
    <location>
        <begin position="270"/>
        <end position="279"/>
    </location>
</feature>
<dbReference type="PANTHER" id="PTHR30298">
    <property type="entry name" value="H REPEAT-ASSOCIATED PREDICTED TRANSPOSASE"/>
    <property type="match status" value="1"/>
</dbReference>
<evidence type="ECO:0000313" key="4">
    <source>
        <dbReference type="Proteomes" id="UP000318186"/>
    </source>
</evidence>
<dbReference type="GO" id="GO:0003677">
    <property type="term" value="F:DNA binding"/>
    <property type="evidence" value="ECO:0007669"/>
    <property type="project" value="InterPro"/>
</dbReference>
<evidence type="ECO:0000256" key="1">
    <source>
        <dbReference type="SAM" id="MobiDB-lite"/>
    </source>
</evidence>
<evidence type="ECO:0000259" key="2">
    <source>
        <dbReference type="Pfam" id="PF01609"/>
    </source>
</evidence>
<name>A0A561V6S4_9ACTN</name>
<feature type="compositionally biased region" description="Polar residues" evidence="1">
    <location>
        <begin position="356"/>
        <end position="367"/>
    </location>
</feature>
<dbReference type="GO" id="GO:0006313">
    <property type="term" value="P:DNA transposition"/>
    <property type="evidence" value="ECO:0007669"/>
    <property type="project" value="InterPro"/>
</dbReference>
<dbReference type="PANTHER" id="PTHR30298:SF0">
    <property type="entry name" value="PROTEIN YBFL-RELATED"/>
    <property type="match status" value="1"/>
</dbReference>
<dbReference type="Proteomes" id="UP000318186">
    <property type="component" value="Unassembled WGS sequence"/>
</dbReference>
<dbReference type="InterPro" id="IPR047647">
    <property type="entry name" value="ISAs1_transpos"/>
</dbReference>
<organism evidence="3 4">
    <name type="scientific">Streptomyces brevispora</name>
    <dbReference type="NCBI Taxonomy" id="887462"/>
    <lineage>
        <taxon>Bacteria</taxon>
        <taxon>Bacillati</taxon>
        <taxon>Actinomycetota</taxon>
        <taxon>Actinomycetes</taxon>
        <taxon>Kitasatosporales</taxon>
        <taxon>Streptomycetaceae</taxon>
        <taxon>Streptomyces</taxon>
    </lineage>
</organism>
<feature type="compositionally biased region" description="Low complexity" evidence="1">
    <location>
        <begin position="257"/>
        <end position="269"/>
    </location>
</feature>
<accession>A0A561V6S4</accession>
<comment type="caution">
    <text evidence="3">The sequence shown here is derived from an EMBL/GenBank/DDBJ whole genome shotgun (WGS) entry which is preliminary data.</text>
</comment>
<dbReference type="AlphaFoldDB" id="A0A561V6S4"/>
<feature type="compositionally biased region" description="Low complexity" evidence="1">
    <location>
        <begin position="368"/>
        <end position="386"/>
    </location>
</feature>
<feature type="region of interest" description="Disordered" evidence="1">
    <location>
        <begin position="244"/>
        <end position="285"/>
    </location>
</feature>
<feature type="domain" description="Transposase IS4-like" evidence="2">
    <location>
        <begin position="32"/>
        <end position="249"/>
    </location>
</feature>
<dbReference type="NCBIfam" id="NF033564">
    <property type="entry name" value="transpos_ISAs1"/>
    <property type="match status" value="1"/>
</dbReference>
<feature type="region of interest" description="Disordered" evidence="1">
    <location>
        <begin position="349"/>
        <end position="386"/>
    </location>
</feature>
<protein>
    <submittedName>
        <fullName evidence="3">DDE family transposase</fullName>
    </submittedName>
</protein>
<dbReference type="Pfam" id="PF01609">
    <property type="entry name" value="DDE_Tnp_1"/>
    <property type="match status" value="1"/>
</dbReference>